<dbReference type="Proteomes" id="UP000245697">
    <property type="component" value="Unassembled WGS sequence"/>
</dbReference>
<keyword evidence="1" id="KW-0762">Sugar transport</keyword>
<dbReference type="Gene3D" id="3.40.190.10">
    <property type="entry name" value="Periplasmic binding protein-like II"/>
    <property type="match status" value="2"/>
</dbReference>
<dbReference type="RefSeq" id="WP_109591839.1">
    <property type="nucleotide sequence ID" value="NZ_BONA01000025.1"/>
</dbReference>
<dbReference type="SUPFAM" id="SSF53850">
    <property type="entry name" value="Periplasmic binding protein-like II"/>
    <property type="match status" value="1"/>
</dbReference>
<gene>
    <name evidence="1" type="ORF">BC793_104185</name>
</gene>
<dbReference type="OrthoDB" id="9770625at2"/>
<evidence type="ECO:0000313" key="2">
    <source>
        <dbReference type="Proteomes" id="UP000245697"/>
    </source>
</evidence>
<keyword evidence="2" id="KW-1185">Reference proteome</keyword>
<dbReference type="InterPro" id="IPR006059">
    <property type="entry name" value="SBP"/>
</dbReference>
<reference evidence="1 2" key="1">
    <citation type="submission" date="2018-05" db="EMBL/GenBank/DDBJ databases">
        <title>Genomic Encyclopedia of Archaeal and Bacterial Type Strains, Phase II (KMG-II): from individual species to whole genera.</title>
        <authorList>
            <person name="Goeker M."/>
        </authorList>
    </citation>
    <scope>NUCLEOTIDE SEQUENCE [LARGE SCALE GENOMIC DNA]</scope>
    <source>
        <strain evidence="1 2">DSM 45184</strain>
    </source>
</reference>
<accession>A0A316FN17</accession>
<proteinExistence type="predicted"/>
<keyword evidence="1" id="KW-0813">Transport</keyword>
<sequence>MGELYSRRSFLAGTLTAGLLSSAAGYVFTRRDPVTLTLATGAEPTGGGRNLLINMWNELNPDIRIAVREIPSSTQDQFAKFTETKADIYNLDAIHIPRFAAEKRIEPIAPRNDTLLLPSVRRICQVEGETERLWAVPFNSDAGMLFRRVTDKKTADRLPDFRAVGLAPGFTGQLETIGAQTDEAFVVNVLEQALAQDDAILDPEGVLSYGLGQWKTALAPLADALRSDRINAQTGEDDTIRAFQNGNLTYMRNWPVWFPGVDRAERARPDTVEIRLSPLPAGILGGQNLAIDRETPHREQAERVIHFLTDTPAQKLLAGYGFAPTGLDAYIDSEVQRNVPYLRVVRDAVEDARPRPIHPGYATFAQRFKDHTYAYLHRGEELTQRFITDIREALQ</sequence>
<dbReference type="Pfam" id="PF01547">
    <property type="entry name" value="SBP_bac_1"/>
    <property type="match status" value="1"/>
</dbReference>
<organism evidence="1 2">
    <name type="scientific">Actinoplanes xinjiangensis</name>
    <dbReference type="NCBI Taxonomy" id="512350"/>
    <lineage>
        <taxon>Bacteria</taxon>
        <taxon>Bacillati</taxon>
        <taxon>Actinomycetota</taxon>
        <taxon>Actinomycetes</taxon>
        <taxon>Micromonosporales</taxon>
        <taxon>Micromonosporaceae</taxon>
        <taxon>Actinoplanes</taxon>
    </lineage>
</organism>
<comment type="caution">
    <text evidence="1">The sequence shown here is derived from an EMBL/GenBank/DDBJ whole genome shotgun (WGS) entry which is preliminary data.</text>
</comment>
<protein>
    <submittedName>
        <fullName evidence="1">Multiple sugar transport system substrate-binding protein</fullName>
    </submittedName>
</protein>
<dbReference type="AlphaFoldDB" id="A0A316FN17"/>
<dbReference type="EMBL" id="QGGR01000004">
    <property type="protein sequence ID" value="PWK49512.1"/>
    <property type="molecule type" value="Genomic_DNA"/>
</dbReference>
<evidence type="ECO:0000313" key="1">
    <source>
        <dbReference type="EMBL" id="PWK49512.1"/>
    </source>
</evidence>
<name>A0A316FN17_9ACTN</name>